<accession>A0A9Q4PXQ7</accession>
<dbReference type="InterPro" id="IPR007742">
    <property type="entry name" value="NosD_dom"/>
</dbReference>
<evidence type="ECO:0000259" key="4">
    <source>
        <dbReference type="Pfam" id="PF13229"/>
    </source>
</evidence>
<dbReference type="NCBIfam" id="TIGR03804">
    <property type="entry name" value="para_beta_helix"/>
    <property type="match status" value="1"/>
</dbReference>
<evidence type="ECO:0000256" key="1">
    <source>
        <dbReference type="SAM" id="MobiDB-lite"/>
    </source>
</evidence>
<evidence type="ECO:0000259" key="3">
    <source>
        <dbReference type="Pfam" id="PF05048"/>
    </source>
</evidence>
<keyword evidence="6" id="KW-1185">Reference proteome</keyword>
<dbReference type="Gene3D" id="2.160.20.10">
    <property type="entry name" value="Single-stranded right-handed beta-helix, Pectin lyase-like"/>
    <property type="match status" value="2"/>
</dbReference>
<gene>
    <name evidence="5" type="ORF">L0665_09915</name>
</gene>
<feature type="domain" description="Periplasmic copper-binding protein NosD beta helix" evidence="3">
    <location>
        <begin position="501"/>
        <end position="718"/>
    </location>
</feature>
<dbReference type="SUPFAM" id="SSF51126">
    <property type="entry name" value="Pectin lyase-like"/>
    <property type="match status" value="2"/>
</dbReference>
<dbReference type="Proteomes" id="UP001143747">
    <property type="component" value="Unassembled WGS sequence"/>
</dbReference>
<dbReference type="InterPro" id="IPR039448">
    <property type="entry name" value="Beta_helix"/>
</dbReference>
<name>A0A9Q4PXQ7_9EURY</name>
<organism evidence="5 6">
    <name type="scientific">Methanogenium marinum</name>
    <dbReference type="NCBI Taxonomy" id="348610"/>
    <lineage>
        <taxon>Archaea</taxon>
        <taxon>Methanobacteriati</taxon>
        <taxon>Methanobacteriota</taxon>
        <taxon>Stenosarchaea group</taxon>
        <taxon>Methanomicrobia</taxon>
        <taxon>Methanomicrobiales</taxon>
        <taxon>Methanomicrobiaceae</taxon>
        <taxon>Methanogenium</taxon>
    </lineage>
</organism>
<evidence type="ECO:0000313" key="5">
    <source>
        <dbReference type="EMBL" id="MDE4908921.1"/>
    </source>
</evidence>
<dbReference type="EMBL" id="JAKELO010000002">
    <property type="protein sequence ID" value="MDE4908921.1"/>
    <property type="molecule type" value="Genomic_DNA"/>
</dbReference>
<feature type="domain" description="Right handed beta helix" evidence="4">
    <location>
        <begin position="264"/>
        <end position="374"/>
    </location>
</feature>
<reference evidence="5" key="1">
    <citation type="submission" date="2022-01" db="EMBL/GenBank/DDBJ databases">
        <title>Draft genome of Methanogenium marinum DSM 15558.</title>
        <authorList>
            <person name="Chen S.-C."/>
            <person name="You Y.-T."/>
        </authorList>
    </citation>
    <scope>NUCLEOTIDE SEQUENCE</scope>
    <source>
        <strain evidence="5">DSM 15558</strain>
    </source>
</reference>
<feature type="transmembrane region" description="Helical" evidence="2">
    <location>
        <begin position="49"/>
        <end position="72"/>
    </location>
</feature>
<feature type="compositionally biased region" description="Pro residues" evidence="1">
    <location>
        <begin position="929"/>
        <end position="957"/>
    </location>
</feature>
<evidence type="ECO:0000313" key="6">
    <source>
        <dbReference type="Proteomes" id="UP001143747"/>
    </source>
</evidence>
<keyword evidence="2" id="KW-0812">Transmembrane</keyword>
<dbReference type="SMART" id="SM00710">
    <property type="entry name" value="PbH1"/>
    <property type="match status" value="13"/>
</dbReference>
<proteinExistence type="predicted"/>
<evidence type="ECO:0000256" key="2">
    <source>
        <dbReference type="SAM" id="Phobius"/>
    </source>
</evidence>
<dbReference type="RefSeq" id="WP_274925533.1">
    <property type="nucleotide sequence ID" value="NZ_JAKELO010000002.1"/>
</dbReference>
<dbReference type="InterPro" id="IPR006626">
    <property type="entry name" value="PbH1"/>
</dbReference>
<dbReference type="InterPro" id="IPR012334">
    <property type="entry name" value="Pectin_lyas_fold"/>
</dbReference>
<keyword evidence="2" id="KW-0472">Membrane</keyword>
<dbReference type="Pfam" id="PF13229">
    <property type="entry name" value="Beta_helix"/>
    <property type="match status" value="1"/>
</dbReference>
<dbReference type="Pfam" id="PF05048">
    <property type="entry name" value="NosD"/>
    <property type="match status" value="1"/>
</dbReference>
<dbReference type="InterPro" id="IPR011050">
    <property type="entry name" value="Pectin_lyase_fold/virulence"/>
</dbReference>
<dbReference type="InterPro" id="IPR022441">
    <property type="entry name" value="Para_beta_helix_rpt-2"/>
</dbReference>
<keyword evidence="2" id="KW-1133">Transmembrane helix</keyword>
<feature type="region of interest" description="Disordered" evidence="1">
    <location>
        <begin position="926"/>
        <end position="968"/>
    </location>
</feature>
<sequence length="1525" mass="164312">MFRTAKILISDKPIFPYGQTLDSGDSGCQTPDLRDSGGSIIYNLKLGKWGLILVLFIILAGISGCLAAEIAIPADRGTIQDTADYAQTGNGIVVTPGIFEMYGEADAILPLQGTEIAEFYGDKYSKSDGITPEQTSGIITVDDDDNNIPVPPADYTTILDALASSVDGDTILVYAGNYTGYHEVASRVTLTGIGWPVVTGRANDPTNQIGDVFAFRADGCVLEGFDIREAEWKNATISSLQDSACVRIGYAAGTVSSWSFGDADSIIVRNNRLEDGWYGIIATTGSDNNLIYNNTISDTRYGAWFDYAKNNRFTNNIVRDTVNSPLKNTYFKSSVDSYPTGNQFEDNLFDSDEASYTHTILIEDTSGNLFKGNTLLNRTNIRIAGDGNTVSENTISGPSEHHFAAIHIDENGNTVLNNTIRNHKYGVLLEGGVDNLLMAGNTIEDCTYGFGYAGDLNYASGKPARNVIDTTNTVDGKTIYWVVGETGRTYNYSTLIPAPGYLALIGCSDCTVADFYLENNAQSLLIYRSDNISLNGISAHGNAYHGILVGESEDITITDSHADSNGQDAVDNSGYAGIYATDTERMQIIRSTTTANNPTGIFLQYSCPDVLIKDCTITNNGHSSEEDESYGIRNSGSDNARLVVTGCFIGNDFSTRQGIGIANHGQGAFIFNNRFFNNSIIPAENWGADTHWNGTPVSVINILGGPWTAGNFWDDYSGKDTTGDGLGDTSVPYTTGGGVPGEDYYPLVDTFIPDTKPPVIIIHAPVDGETYPAASVPLMVSSPDSDVATWWYALDNGQNLTFVPDIVLPLLDNGSHTLLVGARDEAGNKNSSVVTFMAEVDTTPPRIELISPKENMTYTSHEIPLTVHSPDSDVFSWWYTLDSGGNMAFIPNTTLTSIPNGGHLLRVFADDIIGNVNSTTVNFTVQVPEPTPTPTISPTPTPPLTPTPVPTPTPTPPDDGDDDATPADAYPFPIVEEPDFAIRILTPAPVRMTERFTEITYTAPRPLSRTYYQFDDGEMVQVTAGAAIPIGRLTLGTHTITVTGVDYYGRYGEGTIVFTVIPLALGEMETVGTDAYPDEATFSFTGQRGNYTLTFEAETSAEESVGVFINQKLTGVPGEGATVTKSASRNGQVATIADPRTGWQTYSVTVPDEMVVTDDENIISFIHATNPSHTDSLAEWHVRNINLAPSLQISAPSIEVFTPDQACGPDEDMMAWVKIKGVAPDDQYNATVYLIAPDGTEISFPEGTGDVTPLDGQSVTNNHNGRLPGSVIFSGENVPGTYQLVATLTPKGSSQLVSLSSVPVYYSATPSVNLYQNRPDLADGMPLRVTAAITRGEEDMDASLTVLLEPPEGPDLYLPGGTETFAATRMEPLISQYILLLDEPISEGWQDGTYTVRARLTGREGTPLAEDTITFTVSRDDGTLQLVFPRDVRIKTVTESRIRLTDISTREIVLERITDYPNTEITLDVPAGTYLVNGECTTADGGLWIIPTGSANQAVVKAGKTTVKELSFLTPMGDIYTEVST</sequence>
<comment type="caution">
    <text evidence="5">The sequence shown here is derived from an EMBL/GenBank/DDBJ whole genome shotgun (WGS) entry which is preliminary data.</text>
</comment>
<protein>
    <submittedName>
        <fullName evidence="5">Right-handed parallel beta-helix repeat-containing protein</fullName>
    </submittedName>
</protein>